<comment type="caution">
    <text evidence="3">The sequence shown here is derived from an EMBL/GenBank/DDBJ whole genome shotgun (WGS) entry which is preliminary data.</text>
</comment>
<gene>
    <name evidence="3" type="ORF">AOQ71_05885</name>
</gene>
<protein>
    <submittedName>
        <fullName evidence="3">Uncharacterized protein</fullName>
    </submittedName>
</protein>
<keyword evidence="2" id="KW-0812">Transmembrane</keyword>
<evidence type="ECO:0000256" key="1">
    <source>
        <dbReference type="SAM" id="MobiDB-lite"/>
    </source>
</evidence>
<dbReference type="RefSeq" id="WP_057742993.1">
    <property type="nucleotide sequence ID" value="NZ_LJYG01000026.1"/>
</dbReference>
<dbReference type="AlphaFoldDB" id="A0A0R3E7Q4"/>
<evidence type="ECO:0000313" key="4">
    <source>
        <dbReference type="Proteomes" id="UP000051936"/>
    </source>
</evidence>
<dbReference type="OrthoDB" id="8246113at2"/>
<feature type="region of interest" description="Disordered" evidence="1">
    <location>
        <begin position="1"/>
        <end position="20"/>
    </location>
</feature>
<reference evidence="3 4" key="1">
    <citation type="submission" date="2015-09" db="EMBL/GenBank/DDBJ databases">
        <title>Draft Genome Sequence of Bradyrhizobium manausense Strain BR 3351T, a Novel Symbiotic Nitrogen-Fixing Alphaproteobacterium Isolated from Brazilian Amazon Rain Forest.</title>
        <authorList>
            <person name="De Araujo J.L."/>
            <person name="Zilli J.E."/>
        </authorList>
    </citation>
    <scope>NUCLEOTIDE SEQUENCE [LARGE SCALE GENOMIC DNA]</scope>
    <source>
        <strain evidence="3 4">BR3351</strain>
    </source>
</reference>
<proteinExistence type="predicted"/>
<dbReference type="Proteomes" id="UP000051936">
    <property type="component" value="Unassembled WGS sequence"/>
</dbReference>
<keyword evidence="4" id="KW-1185">Reference proteome</keyword>
<dbReference type="EMBL" id="LJYG01000026">
    <property type="protein sequence ID" value="KRQ16477.1"/>
    <property type="molecule type" value="Genomic_DNA"/>
</dbReference>
<evidence type="ECO:0000313" key="3">
    <source>
        <dbReference type="EMBL" id="KRQ16477.1"/>
    </source>
</evidence>
<feature type="transmembrane region" description="Helical" evidence="2">
    <location>
        <begin position="32"/>
        <end position="59"/>
    </location>
</feature>
<name>A0A0R3E7Q4_9BRAD</name>
<evidence type="ECO:0000256" key="2">
    <source>
        <dbReference type="SAM" id="Phobius"/>
    </source>
</evidence>
<sequence length="63" mass="6973">MSMLTQGFERPSGWAERPALTSRERKAKLKHVALRALAVLTMGGVLAAFIALKTAIYVWHLHA</sequence>
<organism evidence="3 4">
    <name type="scientific">Bradyrhizobium manausense</name>
    <dbReference type="NCBI Taxonomy" id="989370"/>
    <lineage>
        <taxon>Bacteria</taxon>
        <taxon>Pseudomonadati</taxon>
        <taxon>Pseudomonadota</taxon>
        <taxon>Alphaproteobacteria</taxon>
        <taxon>Hyphomicrobiales</taxon>
        <taxon>Nitrobacteraceae</taxon>
        <taxon>Bradyrhizobium</taxon>
    </lineage>
</organism>
<keyword evidence="2" id="KW-1133">Transmembrane helix</keyword>
<accession>A0A0R3E7Q4</accession>
<keyword evidence="2" id="KW-0472">Membrane</keyword>